<protein>
    <recommendedName>
        <fullName evidence="3">NlpC/P60 domain-containing protein</fullName>
    </recommendedName>
</protein>
<dbReference type="EMBL" id="PCTS01000010">
    <property type="protein sequence ID" value="PIP86677.1"/>
    <property type="molecule type" value="Genomic_DNA"/>
</dbReference>
<dbReference type="Proteomes" id="UP000231276">
    <property type="component" value="Unassembled WGS sequence"/>
</dbReference>
<evidence type="ECO:0008006" key="3">
    <source>
        <dbReference type="Google" id="ProtNLM"/>
    </source>
</evidence>
<evidence type="ECO:0000313" key="1">
    <source>
        <dbReference type="EMBL" id="PIP86677.1"/>
    </source>
</evidence>
<name>A0A2H0DWY2_9BACT</name>
<organism evidence="1 2">
    <name type="scientific">Candidatus Campbellbacteria bacterium CG22_combo_CG10-13_8_21_14_all_43_18</name>
    <dbReference type="NCBI Taxonomy" id="1974530"/>
    <lineage>
        <taxon>Bacteria</taxon>
        <taxon>Candidatus Campbelliibacteriota</taxon>
    </lineage>
</organism>
<reference evidence="1 2" key="1">
    <citation type="submission" date="2017-09" db="EMBL/GenBank/DDBJ databases">
        <title>Depth-based differentiation of microbial function through sediment-hosted aquifers and enrichment of novel symbionts in the deep terrestrial subsurface.</title>
        <authorList>
            <person name="Probst A.J."/>
            <person name="Ladd B."/>
            <person name="Jarett J.K."/>
            <person name="Geller-Mcgrath D.E."/>
            <person name="Sieber C.M."/>
            <person name="Emerson J.B."/>
            <person name="Anantharaman K."/>
            <person name="Thomas B.C."/>
            <person name="Malmstrom R."/>
            <person name="Stieglmeier M."/>
            <person name="Klingl A."/>
            <person name="Woyke T."/>
            <person name="Ryan C.M."/>
            <person name="Banfield J.F."/>
        </authorList>
    </citation>
    <scope>NUCLEOTIDE SEQUENCE [LARGE SCALE GENOMIC DNA]</scope>
    <source>
        <strain evidence="1">CG22_combo_CG10-13_8_21_14_all_43_18</strain>
    </source>
</reference>
<sequence>MPEIRPLIKESLLCLIRNSVGTKMFQNFFCLINGKKKDIIENGRYACAFFVSSALNIFGLISEGHTTVDGTLKDMKKNGFEEIKKPKEGSVILWEERDGNRHLGFYIGKEKAISARPEKKTPMVHDFKYRSDARGERKIEKIFWHKKLDE</sequence>
<accession>A0A2H0DWY2</accession>
<gene>
    <name evidence="1" type="ORF">COW82_00725</name>
</gene>
<dbReference type="AlphaFoldDB" id="A0A2H0DWY2"/>
<proteinExistence type="predicted"/>
<comment type="caution">
    <text evidence="1">The sequence shown here is derived from an EMBL/GenBank/DDBJ whole genome shotgun (WGS) entry which is preliminary data.</text>
</comment>
<evidence type="ECO:0000313" key="2">
    <source>
        <dbReference type="Proteomes" id="UP000231276"/>
    </source>
</evidence>